<dbReference type="Proteomes" id="UP001158297">
    <property type="component" value="Unassembled WGS sequence"/>
</dbReference>
<dbReference type="EMBL" id="JAODZU010000024">
    <property type="protein sequence ID" value="MDH0364650.1"/>
    <property type="molecule type" value="Genomic_DNA"/>
</dbReference>
<dbReference type="AlphaFoldDB" id="A0AA42I281"/>
<organism evidence="1 2">
    <name type="scientific">Comamonas aquatica</name>
    <dbReference type="NCBI Taxonomy" id="225991"/>
    <lineage>
        <taxon>Bacteria</taxon>
        <taxon>Pseudomonadati</taxon>
        <taxon>Pseudomonadota</taxon>
        <taxon>Betaproteobacteria</taxon>
        <taxon>Burkholderiales</taxon>
        <taxon>Comamonadaceae</taxon>
        <taxon>Comamonas</taxon>
    </lineage>
</organism>
<protein>
    <submittedName>
        <fullName evidence="1">Uncharacterized protein</fullName>
    </submittedName>
</protein>
<evidence type="ECO:0000313" key="1">
    <source>
        <dbReference type="EMBL" id="MDH0364650.1"/>
    </source>
</evidence>
<name>A0AA42I281_9BURK</name>
<proteinExistence type="predicted"/>
<comment type="caution">
    <text evidence="1">The sequence shown here is derived from an EMBL/GenBank/DDBJ whole genome shotgun (WGS) entry which is preliminary data.</text>
</comment>
<reference evidence="1" key="1">
    <citation type="submission" date="2022-09" db="EMBL/GenBank/DDBJ databases">
        <title>Intensive care unit water sources are persistently colonized with multi-drug resistant bacteria and are the site of extensive horizontal gene transfer of antibiotic resistance genes.</title>
        <authorList>
            <person name="Diorio-Toth L."/>
        </authorList>
    </citation>
    <scope>NUCLEOTIDE SEQUENCE</scope>
    <source>
        <strain evidence="1">GD04130</strain>
    </source>
</reference>
<evidence type="ECO:0000313" key="2">
    <source>
        <dbReference type="Proteomes" id="UP001158297"/>
    </source>
</evidence>
<accession>A0AA42I281</accession>
<gene>
    <name evidence="1" type="ORF">N7330_16545</name>
</gene>
<dbReference type="RefSeq" id="WP_279819600.1">
    <property type="nucleotide sequence ID" value="NZ_JAOBZY010000009.1"/>
</dbReference>
<sequence>MAIKKIAARQEPQVAILTIKHSDVTAYGTAEPAIDVPGGAIVTGGDITVVEPWNSATTATLKLGDKADDDRYTAAAVDLKTAGRTALTLTGHKHVGIESLQALLAQTGAAATKGEVRITVQYLTEGRATASLG</sequence>